<dbReference type="InterPro" id="IPR018317">
    <property type="entry name" value="QueC"/>
</dbReference>
<proteinExistence type="predicted"/>
<organism evidence="2 3">
    <name type="scientific">Xenorhabdus nematophila (strain ATCC 19061 / DSM 3370 / CCUG 14189 / LMG 1036 / NCIMB 9965 / AN6)</name>
    <dbReference type="NCBI Taxonomy" id="406817"/>
    <lineage>
        <taxon>Bacteria</taxon>
        <taxon>Pseudomonadati</taxon>
        <taxon>Pseudomonadota</taxon>
        <taxon>Gammaproteobacteria</taxon>
        <taxon>Enterobacterales</taxon>
        <taxon>Morganellaceae</taxon>
        <taxon>Xenorhabdus</taxon>
    </lineage>
</organism>
<keyword evidence="3" id="KW-1185">Reference proteome</keyword>
<dbReference type="NCBIfam" id="NF041925">
    <property type="entry name" value="QatC"/>
    <property type="match status" value="1"/>
</dbReference>
<evidence type="ECO:0000313" key="2">
    <source>
        <dbReference type="EMBL" id="CBJ92989.1"/>
    </source>
</evidence>
<reference evidence="2 3" key="1">
    <citation type="journal article" date="2011" name="PLoS ONE">
        <title>The entomopathogenic bacterial endosymbionts xenorhabdus and photorhabdus: convergent lifestyles from divergent genomes.</title>
        <authorList>
            <person name="Chaston J.M."/>
            <person name="Suen G."/>
            <person name="Tucker S.L."/>
            <person name="Andersen A.W."/>
            <person name="Bhasin A."/>
            <person name="Bode E."/>
            <person name="Bode H.B."/>
            <person name="Brachmann A.O."/>
            <person name="Cowles C.E."/>
            <person name="Cowles K.N."/>
            <person name="Darby C."/>
            <person name="de Leon L."/>
            <person name="Drace K."/>
            <person name="Du Z."/>
            <person name="Givaudan A."/>
            <person name="Herbert Tran E.E."/>
            <person name="Jewell K.A."/>
            <person name="Knack J.J."/>
            <person name="Krasomil-Osterfeld K.C."/>
            <person name="Kukor R."/>
            <person name="Lanois A."/>
            <person name="Latreille P."/>
            <person name="Leimgruber N.K."/>
            <person name="Lipke C.M."/>
            <person name="Liu R."/>
            <person name="Lu X."/>
            <person name="Martens E.C."/>
            <person name="Marri P.R."/>
            <person name="Medigue C."/>
            <person name="Menard M.L."/>
            <person name="Miller N.M."/>
            <person name="Morales-Soto N."/>
            <person name="Norton S."/>
            <person name="Ogier J.C."/>
            <person name="Orchard S.S."/>
            <person name="Park D."/>
            <person name="Park Y."/>
            <person name="Qurollo B.A."/>
            <person name="Sugar D.R."/>
            <person name="Richards G.R."/>
            <person name="Rouy Z."/>
            <person name="Slominski B."/>
            <person name="Slominski K."/>
            <person name="Snyder H."/>
            <person name="Tjaden B.C."/>
            <person name="van der Hoeven R."/>
            <person name="Welch R.D."/>
            <person name="Wheeler C."/>
            <person name="Xiang B."/>
            <person name="Barbazuk B."/>
            <person name="Gaudriault S."/>
            <person name="Goodner B."/>
            <person name="Slater S.C."/>
            <person name="Forst S."/>
            <person name="Goldman B.S."/>
            <person name="Goodrich-Blair H."/>
        </authorList>
    </citation>
    <scope>NUCLEOTIDE SEQUENCE [LARGE SCALE GENOMIC DNA]</scope>
    <source>
        <strain evidence="3">ATCC 19061 / DSM 3370 / CCUG 14189 / LMG 1036 / NCIMB 9965 / AN6</strain>
    </source>
</reference>
<dbReference type="EMBL" id="FN667743">
    <property type="protein sequence ID" value="CBJ92989.1"/>
    <property type="molecule type" value="Genomic_DNA"/>
</dbReference>
<accession>D3VM37</accession>
<keyword evidence="2" id="KW-0614">Plasmid</keyword>
<evidence type="ECO:0000313" key="3">
    <source>
        <dbReference type="Proteomes" id="UP000008075"/>
    </source>
</evidence>
<dbReference type="Proteomes" id="UP000008075">
    <property type="component" value="Plasmid XNC1_p"/>
</dbReference>
<name>D3VM37_XENNA</name>
<geneLocation type="plasmid" evidence="2 3">
    <name>XNC1_p</name>
</geneLocation>
<dbReference type="Pfam" id="PF06508">
    <property type="entry name" value="QueC"/>
    <property type="match status" value="1"/>
</dbReference>
<dbReference type="KEGG" id="xne:XNC1_p0121"/>
<dbReference type="InterPro" id="IPR014729">
    <property type="entry name" value="Rossmann-like_a/b/a_fold"/>
</dbReference>
<dbReference type="SUPFAM" id="SSF52402">
    <property type="entry name" value="Adenine nucleotide alpha hydrolases-like"/>
    <property type="match status" value="1"/>
</dbReference>
<dbReference type="eggNOG" id="COG0603">
    <property type="taxonomic scope" value="Bacteria"/>
</dbReference>
<sequence>MARMGGLPMTQLVFHHDHRLLPSAGDSLLPVQLYGLSGQGRGDISIIGNPAIDRIKRLGVKIPAQVMDFLSIALAVTAADTFVQRESSEDGWTRQFSLRLPLHEPSRWIALKKELESALHFLSGDIWDFEFCNGGYVPPEPYSQHSKFHLIKLKDLDCVSLFSGGLDSAIGAIDLLAAGRAPLLVSHAYKGDKSRQDQIAEKLNGRYSRFEINADPHIYQGDTEITMRTRSLNFLAFAAVGACAVQEVSQQEKVDLFVPENGFISLNAPLTPRRIGTLSTRTTHPHFITSVQKLFDAAGIPCQIINPYQFKTKGQMASQCLNKQLLSEVVESTVSCSHWKRRNQQCGVCVPCIIRRASLHAGGIDKDADYTFQSLAKVINEIDRRDDLMALRIAIAQKSTLKIGTWIAKSGPLPTATFNNFKQVFIDGLDEVESYLLSESIV</sequence>
<dbReference type="HOGENOM" id="CLU_048552_0_0_6"/>
<evidence type="ECO:0000256" key="1">
    <source>
        <dbReference type="ARBA" id="ARBA00022785"/>
    </source>
</evidence>
<keyword evidence="1" id="KW-0671">Queuosine biosynthesis</keyword>
<dbReference type="InterPro" id="IPR049676">
    <property type="entry name" value="QatC"/>
</dbReference>
<protein>
    <submittedName>
        <fullName evidence="2">Uncharacterized protein</fullName>
    </submittedName>
</protein>
<dbReference type="GO" id="GO:0008616">
    <property type="term" value="P:tRNA queuosine(34) biosynthetic process"/>
    <property type="evidence" value="ECO:0007669"/>
    <property type="project" value="UniProtKB-KW"/>
</dbReference>
<dbReference type="Gene3D" id="3.40.50.620">
    <property type="entry name" value="HUPs"/>
    <property type="match status" value="1"/>
</dbReference>
<gene>
    <name evidence="2" type="ORF">XNC1_p0121</name>
</gene>
<dbReference type="AlphaFoldDB" id="D3VM37"/>